<feature type="compositionally biased region" description="Basic and acidic residues" evidence="1">
    <location>
        <begin position="575"/>
        <end position="587"/>
    </location>
</feature>
<name>A0A8B8HWY0_VANTA</name>
<dbReference type="InterPro" id="IPR016024">
    <property type="entry name" value="ARM-type_fold"/>
</dbReference>
<dbReference type="RefSeq" id="XP_026489210.2">
    <property type="nucleotide sequence ID" value="XM_026633425.2"/>
</dbReference>
<dbReference type="SUPFAM" id="SSF48371">
    <property type="entry name" value="ARM repeat"/>
    <property type="match status" value="1"/>
</dbReference>
<feature type="region of interest" description="Disordered" evidence="1">
    <location>
        <begin position="571"/>
        <end position="591"/>
    </location>
</feature>
<evidence type="ECO:0000313" key="3">
    <source>
        <dbReference type="RefSeq" id="XP_026489210.2"/>
    </source>
</evidence>
<reference evidence="3" key="1">
    <citation type="submission" date="2025-08" db="UniProtKB">
        <authorList>
            <consortium name="RefSeq"/>
        </authorList>
    </citation>
    <scope>IDENTIFICATION</scope>
    <source>
        <tissue evidence="3">Whole body</tissue>
    </source>
</reference>
<dbReference type="PANTHER" id="PTHR34105:SF1">
    <property type="entry name" value="PROLINE-, GLUTAMIC ACID- AND LEUCINE-RICH PROTEIN 1"/>
    <property type="match status" value="1"/>
</dbReference>
<evidence type="ECO:0000256" key="1">
    <source>
        <dbReference type="SAM" id="MobiDB-lite"/>
    </source>
</evidence>
<dbReference type="GeneID" id="113395753"/>
<sequence length="769" mass="86260">MDLILNKVQTVDPNNSEAVKEALSVFFQNLIKQKDFNCNKWLRELKNVINRFPKYCMQHRSNTENYLASFISSNNYYNVIEAAKCAHALQQVRPTKEKTATPKSSWRDQIVLLCNTAHTLISAVFPNAVDMYKDAEMPQTPSAKSALSIALTDVTKNLKNVKDKQSLLQLRLKNVLVFIQAMLVEIYPVAKPIRPQIILDVIIRALSVTSGTNSNVNISSVKTQALRTLDALIVCLGSNLIPFSPLVIRCVMQTLRWSSDNSRENNRIVRSTAYNTLSKWLNTLHVHRTSDSRNLWEDELTGYIVDDITPLKKIVQLTMGPQPTKHLSKKAKRKLAASQLQESTISAHMPGEKNKIVVSDEVNNEVAIAALDCAEMFLTVCGRFLKPATHKLIQESLVRECYNNTSYTDNHLLYLLRALEATRKTTPVTVPPPTQYCLHLYSVLVNVQNSEIAKFCTQALLDIRLHLHCSPPSLNFALEQPKEMENENQIKKKISEKNIAVLQSLLGPDKVPTTAIEDEIITIADEPSNKRPRLDIDEADKISLSSDSVRSVEMCDDSENNEIEVNELNKTTNMSKDDKQAMEDKQNEQNNASTIQENIPNTPEDHITQENIQDVGNEQDKMLIYEATTQMPLNTSTDTIEEEKSLSQEVSYDYPNEGIEKVTVLEKMDDDNLPSTNDTDDIQITCGQVVRDTEEIEAEKKIDDLEIVGKVNGLEKDVIVNGDIAKNAVADTDTTDGVTLKSGPKTDGISVEDMLADFVDEVIQEAAET</sequence>
<keyword evidence="2" id="KW-1185">Reference proteome</keyword>
<proteinExistence type="predicted"/>
<dbReference type="GO" id="GO:0006364">
    <property type="term" value="P:rRNA processing"/>
    <property type="evidence" value="ECO:0007669"/>
    <property type="project" value="TreeGrafter"/>
</dbReference>
<protein>
    <submittedName>
        <fullName evidence="3">Proline-, glutamic acid- and leucine-rich protein 1-like</fullName>
    </submittedName>
</protein>
<dbReference type="PANTHER" id="PTHR34105">
    <property type="entry name" value="PROLINE-, GLUTAMIC ACID- AND LEUCINE-RICH PROTEIN 1"/>
    <property type="match status" value="1"/>
</dbReference>
<dbReference type="GO" id="GO:0005634">
    <property type="term" value="C:nucleus"/>
    <property type="evidence" value="ECO:0007669"/>
    <property type="project" value="TreeGrafter"/>
</dbReference>
<dbReference type="OrthoDB" id="20900at2759"/>
<organism evidence="2 3">
    <name type="scientific">Vanessa tameamea</name>
    <name type="common">Kamehameha butterfly</name>
    <dbReference type="NCBI Taxonomy" id="334116"/>
    <lineage>
        <taxon>Eukaryota</taxon>
        <taxon>Metazoa</taxon>
        <taxon>Ecdysozoa</taxon>
        <taxon>Arthropoda</taxon>
        <taxon>Hexapoda</taxon>
        <taxon>Insecta</taxon>
        <taxon>Pterygota</taxon>
        <taxon>Neoptera</taxon>
        <taxon>Endopterygota</taxon>
        <taxon>Lepidoptera</taxon>
        <taxon>Glossata</taxon>
        <taxon>Ditrysia</taxon>
        <taxon>Papilionoidea</taxon>
        <taxon>Nymphalidae</taxon>
        <taxon>Nymphalinae</taxon>
        <taxon>Vanessa</taxon>
    </lineage>
</organism>
<accession>A0A8B8HWY0</accession>
<evidence type="ECO:0000313" key="2">
    <source>
        <dbReference type="Proteomes" id="UP001652626"/>
    </source>
</evidence>
<dbReference type="OMA" id="RVISLWC"/>
<dbReference type="Proteomes" id="UP001652626">
    <property type="component" value="Chromosome 16"/>
</dbReference>
<dbReference type="AlphaFoldDB" id="A0A8B8HWY0"/>
<gene>
    <name evidence="3" type="primary">LOC113395753</name>
</gene>